<evidence type="ECO:0000313" key="2">
    <source>
        <dbReference type="Proteomes" id="UP001057402"/>
    </source>
</evidence>
<evidence type="ECO:0000313" key="1">
    <source>
        <dbReference type="EMBL" id="KAI4338393.1"/>
    </source>
</evidence>
<comment type="caution">
    <text evidence="1">The sequence shown here is derived from an EMBL/GenBank/DDBJ whole genome shotgun (WGS) entry which is preliminary data.</text>
</comment>
<keyword evidence="2" id="KW-1185">Reference proteome</keyword>
<dbReference type="Proteomes" id="UP001057402">
    <property type="component" value="Chromosome 7"/>
</dbReference>
<name>A0ACB9NPT6_9MYRT</name>
<accession>A0ACB9NPT6</accession>
<gene>
    <name evidence="1" type="ORF">MLD38_023457</name>
</gene>
<dbReference type="EMBL" id="CM042886">
    <property type="protein sequence ID" value="KAI4338393.1"/>
    <property type="molecule type" value="Genomic_DNA"/>
</dbReference>
<proteinExistence type="predicted"/>
<organism evidence="1 2">
    <name type="scientific">Melastoma candidum</name>
    <dbReference type="NCBI Taxonomy" id="119954"/>
    <lineage>
        <taxon>Eukaryota</taxon>
        <taxon>Viridiplantae</taxon>
        <taxon>Streptophyta</taxon>
        <taxon>Embryophyta</taxon>
        <taxon>Tracheophyta</taxon>
        <taxon>Spermatophyta</taxon>
        <taxon>Magnoliopsida</taxon>
        <taxon>eudicotyledons</taxon>
        <taxon>Gunneridae</taxon>
        <taxon>Pentapetalae</taxon>
        <taxon>rosids</taxon>
        <taxon>malvids</taxon>
        <taxon>Myrtales</taxon>
        <taxon>Melastomataceae</taxon>
        <taxon>Melastomatoideae</taxon>
        <taxon>Melastomateae</taxon>
        <taxon>Melastoma</taxon>
    </lineage>
</organism>
<reference evidence="2" key="1">
    <citation type="journal article" date="2023" name="Front. Plant Sci.">
        <title>Chromosomal-level genome assembly of Melastoma candidum provides insights into trichome evolution.</title>
        <authorList>
            <person name="Zhong Y."/>
            <person name="Wu W."/>
            <person name="Sun C."/>
            <person name="Zou P."/>
            <person name="Liu Y."/>
            <person name="Dai S."/>
            <person name="Zhou R."/>
        </authorList>
    </citation>
    <scope>NUCLEOTIDE SEQUENCE [LARGE SCALE GENOMIC DNA]</scope>
</reference>
<sequence>MLIKSGNEKKVSSENDATDDDLFILNDIVRENSMINIRKVAPMPLPLSKPGIIFSTLYGAGPMAGFNIQGVKLIFVFLQGTCVSGGLPGPGTKQLRP</sequence>
<protein>
    <submittedName>
        <fullName evidence="1">Uncharacterized protein</fullName>
    </submittedName>
</protein>